<keyword evidence="2" id="KW-1185">Reference proteome</keyword>
<organism evidence="1 2">
    <name type="scientific">Gymnodinialimonas ceratoperidinii</name>
    <dbReference type="NCBI Taxonomy" id="2856823"/>
    <lineage>
        <taxon>Bacteria</taxon>
        <taxon>Pseudomonadati</taxon>
        <taxon>Pseudomonadota</taxon>
        <taxon>Alphaproteobacteria</taxon>
        <taxon>Rhodobacterales</taxon>
        <taxon>Paracoccaceae</taxon>
        <taxon>Gymnodinialimonas</taxon>
    </lineage>
</organism>
<proteinExistence type="predicted"/>
<evidence type="ECO:0000313" key="2">
    <source>
        <dbReference type="Proteomes" id="UP000825009"/>
    </source>
</evidence>
<dbReference type="RefSeq" id="WP_219004473.1">
    <property type="nucleotide sequence ID" value="NZ_CP079194.1"/>
</dbReference>
<reference evidence="1 2" key="1">
    <citation type="submission" date="2021-07" db="EMBL/GenBank/DDBJ databases">
        <title>A novel Jannaschia species isolated from marine dinoflagellate Ceratoperidinium margalefii.</title>
        <authorList>
            <person name="Jiang Y."/>
            <person name="Li Z."/>
        </authorList>
    </citation>
    <scope>NUCLEOTIDE SEQUENCE [LARGE SCALE GENOMIC DNA]</scope>
    <source>
        <strain evidence="1 2">J12C1-MA-4</strain>
    </source>
</reference>
<sequence>MSVFEELAALEKRKQVLLQKAKTDALARAEAAVTELNQLGFGYRLLAPGSETRATRKTGIREAVRALIAASPTGIARTAIMEAMNASDKRTQQSVANALAALKKAGLVESDRGTYKPVSQ</sequence>
<evidence type="ECO:0000313" key="1">
    <source>
        <dbReference type="EMBL" id="QXT40981.1"/>
    </source>
</evidence>
<gene>
    <name evidence="1" type="ORF">KYE46_07090</name>
</gene>
<dbReference type="KEGG" id="gce:KYE46_07090"/>
<dbReference type="EMBL" id="CP079194">
    <property type="protein sequence ID" value="QXT40981.1"/>
    <property type="molecule type" value="Genomic_DNA"/>
</dbReference>
<dbReference type="Proteomes" id="UP000825009">
    <property type="component" value="Chromosome"/>
</dbReference>
<name>A0A8F6U0A1_9RHOB</name>
<dbReference type="AlphaFoldDB" id="A0A8F6U0A1"/>
<protein>
    <submittedName>
        <fullName evidence="1">Uncharacterized protein</fullName>
    </submittedName>
</protein>
<accession>A0A8F6U0A1</accession>